<dbReference type="InterPro" id="IPR000626">
    <property type="entry name" value="Ubiquitin-like_dom"/>
</dbReference>
<dbReference type="InterPro" id="IPR029071">
    <property type="entry name" value="Ubiquitin-like_domsf"/>
</dbReference>
<comment type="caution">
    <text evidence="2">The sequence shown here is derived from an EMBL/GenBank/DDBJ whole genome shotgun (WGS) entry which is preliminary data.</text>
</comment>
<dbReference type="OrthoDB" id="267397at2759"/>
<dbReference type="PROSITE" id="PS50053">
    <property type="entry name" value="UBIQUITIN_2"/>
    <property type="match status" value="2"/>
</dbReference>
<dbReference type="CDD" id="cd17039">
    <property type="entry name" value="Ubl_ubiquitin_like"/>
    <property type="match status" value="2"/>
</dbReference>
<dbReference type="InterPro" id="IPR019956">
    <property type="entry name" value="Ubiquitin_dom"/>
</dbReference>
<evidence type="ECO:0000313" key="3">
    <source>
        <dbReference type="Proteomes" id="UP000283509"/>
    </source>
</evidence>
<reference evidence="2 3" key="2">
    <citation type="submission" date="2019-01" db="EMBL/GenBank/DDBJ databases">
        <title>The decoding of complex shrimp genome reveals the adaptation for benthos swimmer, frequently molting mechanism and breeding impact on genome.</title>
        <authorList>
            <person name="Sun Y."/>
            <person name="Gao Y."/>
            <person name="Yu Y."/>
        </authorList>
    </citation>
    <scope>NUCLEOTIDE SEQUENCE [LARGE SCALE GENOMIC DNA]</scope>
    <source>
        <tissue evidence="2">Muscle</tissue>
    </source>
</reference>
<gene>
    <name evidence="2" type="ORF">C7M84_002580</name>
</gene>
<keyword evidence="3" id="KW-1185">Reference proteome</keyword>
<accession>A0A423TQG9</accession>
<dbReference type="PANTHER" id="PTHR10666">
    <property type="entry name" value="UBIQUITIN"/>
    <property type="match status" value="1"/>
</dbReference>
<feature type="domain" description="Ubiquitin-like" evidence="1">
    <location>
        <begin position="1"/>
        <end position="76"/>
    </location>
</feature>
<proteinExistence type="predicted"/>
<evidence type="ECO:0000313" key="2">
    <source>
        <dbReference type="EMBL" id="ROT78706.1"/>
    </source>
</evidence>
<dbReference type="AlphaFoldDB" id="A0A423TQG9"/>
<dbReference type="SMART" id="SM00213">
    <property type="entry name" value="UBQ"/>
    <property type="match status" value="2"/>
</dbReference>
<dbReference type="Proteomes" id="UP000283509">
    <property type="component" value="Unassembled WGS sequence"/>
</dbReference>
<dbReference type="EMBL" id="QCYY01001345">
    <property type="protein sequence ID" value="ROT78706.1"/>
    <property type="molecule type" value="Genomic_DNA"/>
</dbReference>
<dbReference type="InterPro" id="IPR050158">
    <property type="entry name" value="Ubiquitin_ubiquitin-like"/>
</dbReference>
<protein>
    <submittedName>
        <fullName evidence="2">Putative polyubiquitin-B isoform X1</fullName>
    </submittedName>
</protein>
<sequence>MFIHIIIPTGRRIVVEADRYDTIKRVKEVIGQKEDVPAEDLRLHHAGQLLDDDRTLDRCNISEGSKLTLRFRLREDEGGQPTFLLHVVTPTDKTVSVEVGPATTGRQLKTMIRRESEEAFWESEQHLLVRDLEMQDDKTLGDYGITKETVIRMQNVPCLRLHIGSSRESCEASAYS</sequence>
<dbReference type="Gene3D" id="3.10.20.90">
    <property type="entry name" value="Phosphatidylinositol 3-kinase Catalytic Subunit, Chain A, domain 1"/>
    <property type="match status" value="2"/>
</dbReference>
<name>A0A423TQG9_PENVA</name>
<dbReference type="STRING" id="6689.A0A423TQG9"/>
<evidence type="ECO:0000259" key="1">
    <source>
        <dbReference type="PROSITE" id="PS50053"/>
    </source>
</evidence>
<organism evidence="2 3">
    <name type="scientific">Penaeus vannamei</name>
    <name type="common">Whiteleg shrimp</name>
    <name type="synonym">Litopenaeus vannamei</name>
    <dbReference type="NCBI Taxonomy" id="6689"/>
    <lineage>
        <taxon>Eukaryota</taxon>
        <taxon>Metazoa</taxon>
        <taxon>Ecdysozoa</taxon>
        <taxon>Arthropoda</taxon>
        <taxon>Crustacea</taxon>
        <taxon>Multicrustacea</taxon>
        <taxon>Malacostraca</taxon>
        <taxon>Eumalacostraca</taxon>
        <taxon>Eucarida</taxon>
        <taxon>Decapoda</taxon>
        <taxon>Dendrobranchiata</taxon>
        <taxon>Penaeoidea</taxon>
        <taxon>Penaeidae</taxon>
        <taxon>Penaeus</taxon>
    </lineage>
</organism>
<dbReference type="SUPFAM" id="SSF54236">
    <property type="entry name" value="Ubiquitin-like"/>
    <property type="match status" value="2"/>
</dbReference>
<reference evidence="2 3" key="1">
    <citation type="submission" date="2018-04" db="EMBL/GenBank/DDBJ databases">
        <authorList>
            <person name="Zhang X."/>
            <person name="Yuan J."/>
            <person name="Li F."/>
            <person name="Xiang J."/>
        </authorList>
    </citation>
    <scope>NUCLEOTIDE SEQUENCE [LARGE SCALE GENOMIC DNA]</scope>
    <source>
        <tissue evidence="2">Muscle</tissue>
    </source>
</reference>
<dbReference type="Pfam" id="PF00240">
    <property type="entry name" value="ubiquitin"/>
    <property type="match status" value="2"/>
</dbReference>
<dbReference type="PRINTS" id="PR00348">
    <property type="entry name" value="UBIQUITIN"/>
</dbReference>
<feature type="domain" description="Ubiquitin-like" evidence="1">
    <location>
        <begin position="83"/>
        <end position="153"/>
    </location>
</feature>